<comment type="similarity">
    <text evidence="3">Belongs to the binding-protein-dependent transport system permease family. HisMQ subfamily.</text>
</comment>
<keyword evidence="5" id="KW-1003">Cell membrane</keyword>
<sequence length="222" mass="24735">MTYRWDFAPVLDNWQALAFGAIGTVRLFLVCLVLGLALGLLVALMRRSRHGVLRWLAIGFIELFRNTPVLVQILWFYFALPMLVPVEISPFGAAILGISLNSAAYSAEIYRAGIQSIEPGQWEAARAIGMTGLQVLRRIVLPQALRRVLPALTNRGIEIFKMTTLASVVAYVELLQQGKLVASLNFNPLEVYTVIGALFFLLLYPLVRATYALERRLARSDA</sequence>
<evidence type="ECO:0000256" key="12">
    <source>
        <dbReference type="ARBA" id="ARBA00073645"/>
    </source>
</evidence>
<dbReference type="PANTHER" id="PTHR30614:SF20">
    <property type="entry name" value="GLUTAMINE TRANSPORT SYSTEM PERMEASE PROTEIN GLNP"/>
    <property type="match status" value="1"/>
</dbReference>
<evidence type="ECO:0000313" key="15">
    <source>
        <dbReference type="EMBL" id="PTM61359.1"/>
    </source>
</evidence>
<evidence type="ECO:0000259" key="14">
    <source>
        <dbReference type="PROSITE" id="PS50928"/>
    </source>
</evidence>
<evidence type="ECO:0000256" key="1">
    <source>
        <dbReference type="ARBA" id="ARBA00003159"/>
    </source>
</evidence>
<dbReference type="NCBIfam" id="TIGR01726">
    <property type="entry name" value="HEQRo_perm_3TM"/>
    <property type="match status" value="1"/>
</dbReference>
<evidence type="ECO:0000256" key="2">
    <source>
        <dbReference type="ARBA" id="ARBA00004429"/>
    </source>
</evidence>
<dbReference type="GO" id="GO:0006865">
    <property type="term" value="P:amino acid transport"/>
    <property type="evidence" value="ECO:0007669"/>
    <property type="project" value="UniProtKB-KW"/>
</dbReference>
<dbReference type="InterPro" id="IPR043429">
    <property type="entry name" value="ArtM/GltK/GlnP/TcyL/YhdX-like"/>
</dbReference>
<comment type="subunit">
    <text evidence="11">The complex is composed of two ATP-binding proteins (GltL), two transmembrane proteins (GltJ and GltK) and a solute-binding protein (GltI).</text>
</comment>
<evidence type="ECO:0000256" key="10">
    <source>
        <dbReference type="ARBA" id="ARBA00060298"/>
    </source>
</evidence>
<comment type="caution">
    <text evidence="15">The sequence shown here is derived from an EMBL/GenBank/DDBJ whole genome shotgun (WGS) entry which is preliminary data.</text>
</comment>
<reference evidence="15 16" key="1">
    <citation type="submission" date="2018-04" db="EMBL/GenBank/DDBJ databases">
        <title>Genomic Encyclopedia of Archaeal and Bacterial Type Strains, Phase II (KMG-II): from individual species to whole genera.</title>
        <authorList>
            <person name="Goeker M."/>
        </authorList>
    </citation>
    <scope>NUCLEOTIDE SEQUENCE [LARGE SCALE GENOMIC DNA]</scope>
    <source>
        <strain evidence="15 16">DSM 25521</strain>
    </source>
</reference>
<dbReference type="Gene3D" id="1.10.3720.10">
    <property type="entry name" value="MetI-like"/>
    <property type="match status" value="1"/>
</dbReference>
<evidence type="ECO:0000256" key="13">
    <source>
        <dbReference type="RuleBase" id="RU363032"/>
    </source>
</evidence>
<dbReference type="CDD" id="cd06261">
    <property type="entry name" value="TM_PBP2"/>
    <property type="match status" value="1"/>
</dbReference>
<evidence type="ECO:0000256" key="3">
    <source>
        <dbReference type="ARBA" id="ARBA00010072"/>
    </source>
</evidence>
<dbReference type="EMBL" id="PZZL01000001">
    <property type="protein sequence ID" value="PTM61359.1"/>
    <property type="molecule type" value="Genomic_DNA"/>
</dbReference>
<keyword evidence="7" id="KW-0029">Amino-acid transport</keyword>
<evidence type="ECO:0000256" key="11">
    <source>
        <dbReference type="ARBA" id="ARBA00062718"/>
    </source>
</evidence>
<keyword evidence="16" id="KW-1185">Reference proteome</keyword>
<evidence type="ECO:0000256" key="8">
    <source>
        <dbReference type="ARBA" id="ARBA00022989"/>
    </source>
</evidence>
<protein>
    <recommendedName>
        <fullName evidence="12">Glutamate/aspartate import permease protein GltK</fullName>
    </recommendedName>
</protein>
<dbReference type="Proteomes" id="UP000241808">
    <property type="component" value="Unassembled WGS sequence"/>
</dbReference>
<dbReference type="RefSeq" id="WP_108173841.1">
    <property type="nucleotide sequence ID" value="NZ_PZZL01000001.1"/>
</dbReference>
<dbReference type="GO" id="GO:0043190">
    <property type="term" value="C:ATP-binding cassette (ABC) transporter complex"/>
    <property type="evidence" value="ECO:0007669"/>
    <property type="project" value="InterPro"/>
</dbReference>
<dbReference type="SUPFAM" id="SSF161098">
    <property type="entry name" value="MetI-like"/>
    <property type="match status" value="1"/>
</dbReference>
<dbReference type="OrthoDB" id="9814550at2"/>
<feature type="domain" description="ABC transmembrane type-1" evidence="14">
    <location>
        <begin position="21"/>
        <end position="207"/>
    </location>
</feature>
<accession>A0A2T4ZHA2</accession>
<dbReference type="PANTHER" id="PTHR30614">
    <property type="entry name" value="MEMBRANE COMPONENT OF AMINO ACID ABC TRANSPORTER"/>
    <property type="match status" value="1"/>
</dbReference>
<evidence type="ECO:0000256" key="9">
    <source>
        <dbReference type="ARBA" id="ARBA00023136"/>
    </source>
</evidence>
<evidence type="ECO:0000256" key="5">
    <source>
        <dbReference type="ARBA" id="ARBA00022475"/>
    </source>
</evidence>
<evidence type="ECO:0000256" key="7">
    <source>
        <dbReference type="ARBA" id="ARBA00022970"/>
    </source>
</evidence>
<dbReference type="FunFam" id="1.10.3720.10:FF:000006">
    <property type="entry name" value="Glutamate/aspartate ABC transporter, permease protein GltK"/>
    <property type="match status" value="1"/>
</dbReference>
<dbReference type="GO" id="GO:0022857">
    <property type="term" value="F:transmembrane transporter activity"/>
    <property type="evidence" value="ECO:0007669"/>
    <property type="project" value="InterPro"/>
</dbReference>
<keyword evidence="8 13" id="KW-1133">Transmembrane helix</keyword>
<organism evidence="15 16">
    <name type="scientific">Phreatobacter oligotrophus</name>
    <dbReference type="NCBI Taxonomy" id="1122261"/>
    <lineage>
        <taxon>Bacteria</taxon>
        <taxon>Pseudomonadati</taxon>
        <taxon>Pseudomonadota</taxon>
        <taxon>Alphaproteobacteria</taxon>
        <taxon>Hyphomicrobiales</taxon>
        <taxon>Phreatobacteraceae</taxon>
        <taxon>Phreatobacter</taxon>
    </lineage>
</organism>
<feature type="transmembrane region" description="Helical" evidence="13">
    <location>
        <begin position="16"/>
        <end position="43"/>
    </location>
</feature>
<feature type="transmembrane region" description="Helical" evidence="13">
    <location>
        <begin position="189"/>
        <end position="207"/>
    </location>
</feature>
<dbReference type="PROSITE" id="PS50928">
    <property type="entry name" value="ABC_TM1"/>
    <property type="match status" value="1"/>
</dbReference>
<keyword evidence="9 13" id="KW-0472">Membrane</keyword>
<evidence type="ECO:0000313" key="16">
    <source>
        <dbReference type="Proteomes" id="UP000241808"/>
    </source>
</evidence>
<dbReference type="InterPro" id="IPR000515">
    <property type="entry name" value="MetI-like"/>
</dbReference>
<dbReference type="InterPro" id="IPR035906">
    <property type="entry name" value="MetI-like_sf"/>
</dbReference>
<comment type="function">
    <text evidence="1">Part of the binding-protein-dependent transport system for glutamine; probably responsible for the translocation of the substrate across the membrane.</text>
</comment>
<name>A0A2T4ZHA2_9HYPH</name>
<dbReference type="Pfam" id="PF00528">
    <property type="entry name" value="BPD_transp_1"/>
    <property type="match status" value="1"/>
</dbReference>
<comment type="function">
    <text evidence="10">Part of the ABC transporter complex GltIJKL involved in glutamate and aspartate uptake. Probably responsible for the translocation of the substrate across the membrane.</text>
</comment>
<evidence type="ECO:0000256" key="4">
    <source>
        <dbReference type="ARBA" id="ARBA00022448"/>
    </source>
</evidence>
<dbReference type="InterPro" id="IPR010065">
    <property type="entry name" value="AA_ABC_transptr_permease_3TM"/>
</dbReference>
<dbReference type="AlphaFoldDB" id="A0A2T4ZHA2"/>
<evidence type="ECO:0000256" key="6">
    <source>
        <dbReference type="ARBA" id="ARBA00022692"/>
    </source>
</evidence>
<proteinExistence type="inferred from homology"/>
<keyword evidence="6 13" id="KW-0812">Transmembrane</keyword>
<keyword evidence="4 13" id="KW-0813">Transport</keyword>
<comment type="subcellular location">
    <subcellularLocation>
        <location evidence="2">Cell inner membrane</location>
        <topology evidence="2">Multi-pass membrane protein</topology>
    </subcellularLocation>
    <subcellularLocation>
        <location evidence="13">Cell membrane</location>
        <topology evidence="13">Multi-pass membrane protein</topology>
    </subcellularLocation>
</comment>
<gene>
    <name evidence="15" type="ORF">C8P69_10126</name>
</gene>